<proteinExistence type="predicted"/>
<dbReference type="InterPro" id="IPR038369">
    <property type="entry name" value="SpoVAD_sf"/>
</dbReference>
<dbReference type="EMBL" id="CP023819">
    <property type="protein sequence ID" value="ATL89860.1"/>
    <property type="molecule type" value="Genomic_DNA"/>
</dbReference>
<dbReference type="PIRSF" id="PIRSF011570">
    <property type="entry name" value="SpoVAD"/>
    <property type="match status" value="1"/>
</dbReference>
<organism evidence="1 2">
    <name type="scientific">Faecalibacterium prausnitzii</name>
    <dbReference type="NCBI Taxonomy" id="853"/>
    <lineage>
        <taxon>Bacteria</taxon>
        <taxon>Bacillati</taxon>
        <taxon>Bacillota</taxon>
        <taxon>Clostridia</taxon>
        <taxon>Eubacteriales</taxon>
        <taxon>Oscillospiraceae</taxon>
        <taxon>Faecalibacterium</taxon>
    </lineage>
</organism>
<dbReference type="NCBIfam" id="NF006160">
    <property type="entry name" value="PRK08304.1"/>
    <property type="match status" value="1"/>
</dbReference>
<name>A0A291T9U8_9FIRM</name>
<dbReference type="GO" id="GO:0016746">
    <property type="term" value="F:acyltransferase activity"/>
    <property type="evidence" value="ECO:0007669"/>
    <property type="project" value="InterPro"/>
</dbReference>
<dbReference type="Gene3D" id="3.40.47.40">
    <property type="entry name" value="Stage V sporulation protein AD"/>
    <property type="match status" value="1"/>
</dbReference>
<dbReference type="Proteomes" id="UP000223709">
    <property type="component" value="Chromosome"/>
</dbReference>
<dbReference type="InterPro" id="IPR010894">
    <property type="entry name" value="SpoVAD"/>
</dbReference>
<reference evidence="1 2" key="1">
    <citation type="submission" date="2017-10" db="EMBL/GenBank/DDBJ databases">
        <title>Complete Genome Sequence of Faecalibacterium prausnitzii isolated from the gut of healthy adult Indian.</title>
        <authorList>
            <person name="Bag S."/>
            <person name="Ghosh T.S."/>
            <person name="Das B."/>
        </authorList>
    </citation>
    <scope>NUCLEOTIDE SEQUENCE [LARGE SCALE GENOMIC DNA]</scope>
    <source>
        <strain evidence="1 2">Indica</strain>
    </source>
</reference>
<sequence length="342" mass="35719">MATRRGDTLIFPKPPVIAAHACIGGKKEGESPLAAEFDELHSDNRLGQASWEAAETQLQLQTARLCLKKAHATEKDVSLLLAGDLQAQCTASGYAARALGLPFAGLFGACSTMAEALGVGACLCSAGMADGLLAMTSSHFCTAERQFRTPLSYGAVRTPTAQWTATAAGACLLRPAGQGVGIRAVTFGRVQDLGIRDINNMGAAMAPAAAATLLRYLTDTNTQPQEFDAICTGDLGHVGSQLFRELLAAEGLLLKNHVDCGSLLYDAEGQSVHSGASGPGCCAAVLCGHLLPRLERRGQRRVLFLATGALMSQTTFLQKESIPAISHLVELAAPEEQNGGNT</sequence>
<dbReference type="InterPro" id="IPR016039">
    <property type="entry name" value="Thiolase-like"/>
</dbReference>
<evidence type="ECO:0000313" key="2">
    <source>
        <dbReference type="Proteomes" id="UP000223709"/>
    </source>
</evidence>
<dbReference type="SUPFAM" id="SSF53901">
    <property type="entry name" value="Thiolase-like"/>
    <property type="match status" value="1"/>
</dbReference>
<dbReference type="AlphaFoldDB" id="A0A291T9U8"/>
<protein>
    <submittedName>
        <fullName evidence="1">Stage V sporulation protein AD</fullName>
    </submittedName>
</protein>
<accession>A0A291T9U8</accession>
<gene>
    <name evidence="1" type="ORF">CRH10_05910</name>
</gene>
<dbReference type="Pfam" id="PF07451">
    <property type="entry name" value="SpoVAD"/>
    <property type="match status" value="1"/>
</dbReference>
<dbReference type="RefSeq" id="WP_098923427.1">
    <property type="nucleotide sequence ID" value="NZ_CAXSZA010000004.1"/>
</dbReference>
<evidence type="ECO:0000313" key="1">
    <source>
        <dbReference type="EMBL" id="ATL89860.1"/>
    </source>
</evidence>